<accession>A0A1H0WQI9</accession>
<organism evidence="4 5">
    <name type="scientific">Litchfieldia salsa</name>
    <dbReference type="NCBI Taxonomy" id="930152"/>
    <lineage>
        <taxon>Bacteria</taxon>
        <taxon>Bacillati</taxon>
        <taxon>Bacillota</taxon>
        <taxon>Bacilli</taxon>
        <taxon>Bacillales</taxon>
        <taxon>Bacillaceae</taxon>
        <taxon>Litchfieldia</taxon>
    </lineage>
</organism>
<dbReference type="GO" id="GO:0015225">
    <property type="term" value="F:biotin transmembrane transporter activity"/>
    <property type="evidence" value="ECO:0007669"/>
    <property type="project" value="UniProtKB-UniRule"/>
</dbReference>
<proteinExistence type="inferred from homology"/>
<dbReference type="Pfam" id="PF02632">
    <property type="entry name" value="BioY"/>
    <property type="match status" value="1"/>
</dbReference>
<keyword evidence="2" id="KW-0813">Transport</keyword>
<feature type="transmembrane region" description="Helical" evidence="3">
    <location>
        <begin position="12"/>
        <end position="30"/>
    </location>
</feature>
<sequence length="201" mass="21681">MTTVKKTQFRTIDLTLAGMFVALMAIGANITSWAPFLQVANVPLSMQPFFAILAGLLLGSRLGALSMTVYMFVGLAGAPVFAEFSGGLGVLIGSTGGFILSYIPTAYIVGKIIESSRKPTTTLFVTASFVGIIMIYLIGTNYMFLSLNLWLNIDMSYGAAWLVMLWFAVKDIIFTAFGAFIAPRIYHATKKVTSSNNKSVA</sequence>
<dbReference type="GO" id="GO:0005886">
    <property type="term" value="C:plasma membrane"/>
    <property type="evidence" value="ECO:0007669"/>
    <property type="project" value="UniProtKB-SubCell"/>
</dbReference>
<keyword evidence="2" id="KW-1003">Cell membrane</keyword>
<protein>
    <recommendedName>
        <fullName evidence="2">Biotin transporter</fullName>
    </recommendedName>
</protein>
<keyword evidence="2 3" id="KW-0472">Membrane</keyword>
<keyword evidence="5" id="KW-1185">Reference proteome</keyword>
<evidence type="ECO:0000313" key="4">
    <source>
        <dbReference type="EMBL" id="SDP92958.1"/>
    </source>
</evidence>
<reference evidence="5" key="1">
    <citation type="submission" date="2016-10" db="EMBL/GenBank/DDBJ databases">
        <authorList>
            <person name="Varghese N."/>
            <person name="Submissions S."/>
        </authorList>
    </citation>
    <scope>NUCLEOTIDE SEQUENCE [LARGE SCALE GENOMIC DNA]</scope>
    <source>
        <strain evidence="5">IBRC-M10078</strain>
    </source>
</reference>
<dbReference type="PANTHER" id="PTHR34295:SF1">
    <property type="entry name" value="BIOTIN TRANSPORTER BIOY"/>
    <property type="match status" value="1"/>
</dbReference>
<comment type="similarity">
    <text evidence="1 2">Belongs to the BioY family.</text>
</comment>
<feature type="transmembrane region" description="Helical" evidence="3">
    <location>
        <begin position="88"/>
        <end position="109"/>
    </location>
</feature>
<evidence type="ECO:0000256" key="3">
    <source>
        <dbReference type="SAM" id="Phobius"/>
    </source>
</evidence>
<keyword evidence="3" id="KW-0812">Transmembrane</keyword>
<dbReference type="RefSeq" id="WP_090858411.1">
    <property type="nucleotide sequence ID" value="NZ_FNJU01000013.1"/>
</dbReference>
<name>A0A1H0WQI9_9BACI</name>
<dbReference type="OrthoDB" id="9803495at2"/>
<evidence type="ECO:0000313" key="5">
    <source>
        <dbReference type="Proteomes" id="UP000199159"/>
    </source>
</evidence>
<evidence type="ECO:0000256" key="1">
    <source>
        <dbReference type="ARBA" id="ARBA00010692"/>
    </source>
</evidence>
<dbReference type="PANTHER" id="PTHR34295">
    <property type="entry name" value="BIOTIN TRANSPORTER BIOY"/>
    <property type="match status" value="1"/>
</dbReference>
<dbReference type="PIRSF" id="PIRSF016661">
    <property type="entry name" value="BioY"/>
    <property type="match status" value="1"/>
</dbReference>
<dbReference type="STRING" id="930152.SAMN05216565_11398"/>
<dbReference type="Gene3D" id="1.10.1760.20">
    <property type="match status" value="1"/>
</dbReference>
<keyword evidence="3" id="KW-1133">Transmembrane helix</keyword>
<dbReference type="Proteomes" id="UP000199159">
    <property type="component" value="Unassembled WGS sequence"/>
</dbReference>
<gene>
    <name evidence="4" type="ORF">SAMN05216565_11398</name>
</gene>
<feature type="transmembrane region" description="Helical" evidence="3">
    <location>
        <begin position="121"/>
        <end position="139"/>
    </location>
</feature>
<comment type="subcellular location">
    <subcellularLocation>
        <location evidence="2">Cell membrane</location>
        <topology evidence="2">Multi-pass membrane protein</topology>
    </subcellularLocation>
</comment>
<dbReference type="AlphaFoldDB" id="A0A1H0WQI9"/>
<dbReference type="InterPro" id="IPR003784">
    <property type="entry name" value="BioY"/>
</dbReference>
<feature type="transmembrane region" description="Helical" evidence="3">
    <location>
        <begin position="159"/>
        <end position="182"/>
    </location>
</feature>
<evidence type="ECO:0000256" key="2">
    <source>
        <dbReference type="PIRNR" id="PIRNR016661"/>
    </source>
</evidence>
<dbReference type="EMBL" id="FNJU01000013">
    <property type="protein sequence ID" value="SDP92958.1"/>
    <property type="molecule type" value="Genomic_DNA"/>
</dbReference>